<dbReference type="GO" id="GO:0008333">
    <property type="term" value="P:endosome to lysosome transport"/>
    <property type="evidence" value="ECO:0007669"/>
    <property type="project" value="TreeGrafter"/>
</dbReference>
<dbReference type="AlphaFoldDB" id="A0AAW1Y144"/>
<protein>
    <recommendedName>
        <fullName evidence="1">UEV domain-containing protein</fullName>
    </recommendedName>
</protein>
<dbReference type="Proteomes" id="UP001457282">
    <property type="component" value="Unassembled WGS sequence"/>
</dbReference>
<dbReference type="PANTHER" id="PTHR23306">
    <property type="entry name" value="TUMOR SUSCEPTIBILITY GENE 101 PROTEIN-RELATED"/>
    <property type="match status" value="1"/>
</dbReference>
<reference evidence="2 3" key="1">
    <citation type="journal article" date="2023" name="G3 (Bethesda)">
        <title>A chromosome-length genome assembly and annotation of blackberry (Rubus argutus, cv. 'Hillquist').</title>
        <authorList>
            <person name="Bruna T."/>
            <person name="Aryal R."/>
            <person name="Dudchenko O."/>
            <person name="Sargent D.J."/>
            <person name="Mead D."/>
            <person name="Buti M."/>
            <person name="Cavallini A."/>
            <person name="Hytonen T."/>
            <person name="Andres J."/>
            <person name="Pham M."/>
            <person name="Weisz D."/>
            <person name="Mascagni F."/>
            <person name="Usai G."/>
            <person name="Natali L."/>
            <person name="Bassil N."/>
            <person name="Fernandez G.E."/>
            <person name="Lomsadze A."/>
            <person name="Armour M."/>
            <person name="Olukolu B."/>
            <person name="Poorten T."/>
            <person name="Britton C."/>
            <person name="Davik J."/>
            <person name="Ashrafi H."/>
            <person name="Aiden E.L."/>
            <person name="Borodovsky M."/>
            <person name="Worthington M."/>
        </authorList>
    </citation>
    <scope>NUCLEOTIDE SEQUENCE [LARGE SCALE GENOMIC DNA]</scope>
    <source>
        <strain evidence="2">PI 553951</strain>
    </source>
</reference>
<dbReference type="InterPro" id="IPR052070">
    <property type="entry name" value="ESCRT-I_UEV_domain"/>
</dbReference>
<name>A0AAW1Y144_RUBAR</name>
<organism evidence="2 3">
    <name type="scientific">Rubus argutus</name>
    <name type="common">Southern blackberry</name>
    <dbReference type="NCBI Taxonomy" id="59490"/>
    <lineage>
        <taxon>Eukaryota</taxon>
        <taxon>Viridiplantae</taxon>
        <taxon>Streptophyta</taxon>
        <taxon>Embryophyta</taxon>
        <taxon>Tracheophyta</taxon>
        <taxon>Spermatophyta</taxon>
        <taxon>Magnoliopsida</taxon>
        <taxon>eudicotyledons</taxon>
        <taxon>Gunneridae</taxon>
        <taxon>Pentapetalae</taxon>
        <taxon>rosids</taxon>
        <taxon>fabids</taxon>
        <taxon>Rosales</taxon>
        <taxon>Rosaceae</taxon>
        <taxon>Rosoideae</taxon>
        <taxon>Rosoideae incertae sedis</taxon>
        <taxon>Rubus</taxon>
    </lineage>
</organism>
<evidence type="ECO:0000313" key="3">
    <source>
        <dbReference type="Proteomes" id="UP001457282"/>
    </source>
</evidence>
<dbReference type="SUPFAM" id="SSF54495">
    <property type="entry name" value="UBC-like"/>
    <property type="match status" value="1"/>
</dbReference>
<dbReference type="PANTHER" id="PTHR23306:SF3">
    <property type="entry name" value="TUMOR SUPPRESSOR PROTEIN 101"/>
    <property type="match status" value="1"/>
</dbReference>
<feature type="domain" description="UEV" evidence="1">
    <location>
        <begin position="1"/>
        <end position="145"/>
    </location>
</feature>
<accession>A0AAW1Y144</accession>
<dbReference type="GO" id="GO:0015031">
    <property type="term" value="P:protein transport"/>
    <property type="evidence" value="ECO:0007669"/>
    <property type="project" value="InterPro"/>
</dbReference>
<proteinExistence type="predicted"/>
<dbReference type="InterPro" id="IPR008883">
    <property type="entry name" value="UEV_N"/>
</dbReference>
<dbReference type="GO" id="GO:0000813">
    <property type="term" value="C:ESCRT I complex"/>
    <property type="evidence" value="ECO:0007669"/>
    <property type="project" value="TreeGrafter"/>
</dbReference>
<dbReference type="Pfam" id="PF05743">
    <property type="entry name" value="UEV"/>
    <property type="match status" value="1"/>
</dbReference>
<dbReference type="CDD" id="cd11685">
    <property type="entry name" value="UEV_TSG101-like"/>
    <property type="match status" value="1"/>
</dbReference>
<dbReference type="PROSITE" id="PS51322">
    <property type="entry name" value="UEV"/>
    <property type="match status" value="1"/>
</dbReference>
<keyword evidence="3" id="KW-1185">Reference proteome</keyword>
<evidence type="ECO:0000259" key="1">
    <source>
        <dbReference type="PROSITE" id="PS51322"/>
    </source>
</evidence>
<comment type="caution">
    <text evidence="2">The sequence shown here is derived from an EMBL/GenBank/DDBJ whole genome shotgun (WGS) entry which is preliminary data.</text>
</comment>
<dbReference type="EMBL" id="JBEDUW010000002">
    <property type="protein sequence ID" value="KAK9942441.1"/>
    <property type="molecule type" value="Genomic_DNA"/>
</dbReference>
<dbReference type="GO" id="GO:0043130">
    <property type="term" value="F:ubiquitin binding"/>
    <property type="evidence" value="ECO:0007669"/>
    <property type="project" value="TreeGrafter"/>
</dbReference>
<evidence type="ECO:0000313" key="2">
    <source>
        <dbReference type="EMBL" id="KAK9942441.1"/>
    </source>
</evidence>
<dbReference type="Gene3D" id="3.10.110.10">
    <property type="entry name" value="Ubiquitin Conjugating Enzyme"/>
    <property type="match status" value="1"/>
</dbReference>
<dbReference type="InterPro" id="IPR016135">
    <property type="entry name" value="UBQ-conjugating_enzyme/RWD"/>
</dbReference>
<sequence>MALKTQNGNRDIESTPEDTIRRHLDALASACTSLEHGMALLKHRDGHVASLHKLQGTFPTSFQGEIYNTPIVIWLLETYPRSAPYVHLNPTKDMAVKQPHSYVDPSGVVSIPYLQNWVYPSSNLVDLISKFSASFSRHPPLFTRRPKPPP</sequence>
<gene>
    <name evidence="2" type="ORF">M0R45_008108</name>
</gene>